<dbReference type="GO" id="GO:0016757">
    <property type="term" value="F:glycosyltransferase activity"/>
    <property type="evidence" value="ECO:0007669"/>
    <property type="project" value="InterPro"/>
</dbReference>
<dbReference type="SUPFAM" id="SSF53756">
    <property type="entry name" value="UDP-Glycosyltransferase/glycogen phosphorylase"/>
    <property type="match status" value="1"/>
</dbReference>
<dbReference type="AlphaFoldDB" id="A0A9D1KQ37"/>
<organism evidence="2 3">
    <name type="scientific">Candidatus Ornithomonoglobus intestinigallinarum</name>
    <dbReference type="NCBI Taxonomy" id="2840894"/>
    <lineage>
        <taxon>Bacteria</taxon>
        <taxon>Bacillati</taxon>
        <taxon>Bacillota</taxon>
        <taxon>Clostridia</taxon>
        <taxon>Candidatus Ornithomonoglobus</taxon>
    </lineage>
</organism>
<sequence>MRAAAEKKRIIYIGGFELPDKNAAAQRVMTNAVILRELGYDVVFIDIDRECKEDILKTKRVCGGFDRWSVKYSNKRLYSSSDFKKVYGKYNDVAGVIAYNYPAAALYGILRFCRRSKIWCAADCTEWYGALAEDIITRAVKGVDSYLRMNIIQPRLDGVIAVSRYIYNYYSKRTNTVLLPPLVDARDEKWHGKNIGERLVFSFVGTLGVEKDRPNYMVEAFSKIKSDYVFNIVGIPEEEYTAHYPEHRELIKQMRGKIIFRGTLPHKKALEFVKNADFTVFCRDKTRMTNAGFPTKFVESITCGTPVITTRTSDLGEYLKDGENGFFVDSIEDDLPRIFERGTAKLKSMSGSVDKDTFDYRRYEDKMKNWIISLEKRKTD</sequence>
<comment type="caution">
    <text evidence="2">The sequence shown here is derived from an EMBL/GenBank/DDBJ whole genome shotgun (WGS) entry which is preliminary data.</text>
</comment>
<gene>
    <name evidence="2" type="ORF">IAA60_01790</name>
</gene>
<evidence type="ECO:0000313" key="2">
    <source>
        <dbReference type="EMBL" id="HIT84616.1"/>
    </source>
</evidence>
<feature type="domain" description="Glycosyl transferase family 1" evidence="1">
    <location>
        <begin position="194"/>
        <end position="330"/>
    </location>
</feature>
<dbReference type="Gene3D" id="3.40.50.2000">
    <property type="entry name" value="Glycogen Phosphorylase B"/>
    <property type="match status" value="1"/>
</dbReference>
<dbReference type="Proteomes" id="UP000824165">
    <property type="component" value="Unassembled WGS sequence"/>
</dbReference>
<dbReference type="EMBL" id="DVLU01000015">
    <property type="protein sequence ID" value="HIT84616.1"/>
    <property type="molecule type" value="Genomic_DNA"/>
</dbReference>
<reference evidence="2" key="2">
    <citation type="journal article" date="2021" name="PeerJ">
        <title>Extensive microbial diversity within the chicken gut microbiome revealed by metagenomics and culture.</title>
        <authorList>
            <person name="Gilroy R."/>
            <person name="Ravi A."/>
            <person name="Getino M."/>
            <person name="Pursley I."/>
            <person name="Horton D.L."/>
            <person name="Alikhan N.F."/>
            <person name="Baker D."/>
            <person name="Gharbi K."/>
            <person name="Hall N."/>
            <person name="Watson M."/>
            <person name="Adriaenssens E.M."/>
            <person name="Foster-Nyarko E."/>
            <person name="Jarju S."/>
            <person name="Secka A."/>
            <person name="Antonio M."/>
            <person name="Oren A."/>
            <person name="Chaudhuri R.R."/>
            <person name="La Ragione R."/>
            <person name="Hildebrand F."/>
            <person name="Pallen M.J."/>
        </authorList>
    </citation>
    <scope>NUCLEOTIDE SEQUENCE</scope>
    <source>
        <strain evidence="2">CHK181-108</strain>
    </source>
</reference>
<evidence type="ECO:0000313" key="3">
    <source>
        <dbReference type="Proteomes" id="UP000824165"/>
    </source>
</evidence>
<evidence type="ECO:0000259" key="1">
    <source>
        <dbReference type="Pfam" id="PF00534"/>
    </source>
</evidence>
<dbReference type="InterPro" id="IPR001296">
    <property type="entry name" value="Glyco_trans_1"/>
</dbReference>
<dbReference type="PANTHER" id="PTHR12526">
    <property type="entry name" value="GLYCOSYLTRANSFERASE"/>
    <property type="match status" value="1"/>
</dbReference>
<reference evidence="2" key="1">
    <citation type="submission" date="2020-10" db="EMBL/GenBank/DDBJ databases">
        <authorList>
            <person name="Gilroy R."/>
        </authorList>
    </citation>
    <scope>NUCLEOTIDE SEQUENCE</scope>
    <source>
        <strain evidence="2">CHK181-108</strain>
    </source>
</reference>
<accession>A0A9D1KQ37</accession>
<proteinExistence type="predicted"/>
<dbReference type="Pfam" id="PF00534">
    <property type="entry name" value="Glycos_transf_1"/>
    <property type="match status" value="1"/>
</dbReference>
<dbReference type="PANTHER" id="PTHR12526:SF630">
    <property type="entry name" value="GLYCOSYLTRANSFERASE"/>
    <property type="match status" value="1"/>
</dbReference>
<name>A0A9D1KQ37_9FIRM</name>
<protein>
    <submittedName>
        <fullName evidence="2">Glycosyltransferase</fullName>
    </submittedName>
</protein>